<dbReference type="RefSeq" id="WP_188910561.1">
    <property type="nucleotide sequence ID" value="NZ_BMMF01000003.1"/>
</dbReference>
<keyword evidence="3 6" id="KW-0812">Transmembrane</keyword>
<comment type="caution">
    <text evidence="9">The sequence shown here is derived from an EMBL/GenBank/DDBJ whole genome shotgun (WGS) entry which is preliminary data.</text>
</comment>
<dbReference type="GO" id="GO:0005886">
    <property type="term" value="C:plasma membrane"/>
    <property type="evidence" value="ECO:0007669"/>
    <property type="project" value="UniProtKB-SubCell"/>
</dbReference>
<feature type="transmembrane region" description="Helical" evidence="6">
    <location>
        <begin position="54"/>
        <end position="72"/>
    </location>
</feature>
<feature type="transmembrane region" description="Helical" evidence="6">
    <location>
        <begin position="452"/>
        <end position="474"/>
    </location>
</feature>
<feature type="transmembrane region" description="Helical" evidence="6">
    <location>
        <begin position="514"/>
        <end position="536"/>
    </location>
</feature>
<feature type="transmembrane region" description="Helical" evidence="6">
    <location>
        <begin position="342"/>
        <end position="361"/>
    </location>
</feature>
<evidence type="ECO:0000256" key="1">
    <source>
        <dbReference type="ARBA" id="ARBA00004651"/>
    </source>
</evidence>
<evidence type="ECO:0000259" key="8">
    <source>
        <dbReference type="Pfam" id="PF13567"/>
    </source>
</evidence>
<proteinExistence type="predicted"/>
<protein>
    <submittedName>
        <fullName evidence="9">Competence protein ComEC</fullName>
    </submittedName>
</protein>
<keyword evidence="10" id="KW-1185">Reference proteome</keyword>
<reference evidence="9 10" key="1">
    <citation type="journal article" date="2014" name="Int. J. Syst. Evol. Microbiol.">
        <title>Complete genome sequence of Corynebacterium casei LMG S-19264T (=DSM 44701T), isolated from a smear-ripened cheese.</title>
        <authorList>
            <consortium name="US DOE Joint Genome Institute (JGI-PGF)"/>
            <person name="Walter F."/>
            <person name="Albersmeier A."/>
            <person name="Kalinowski J."/>
            <person name="Ruckert C."/>
        </authorList>
    </citation>
    <scope>NUCLEOTIDE SEQUENCE [LARGE SCALE GENOMIC DNA]</scope>
    <source>
        <strain evidence="9 10">CGMCC 1.9161</strain>
    </source>
</reference>
<accession>A0A917V322</accession>
<dbReference type="Pfam" id="PF13567">
    <property type="entry name" value="DUF4131"/>
    <property type="match status" value="1"/>
</dbReference>
<gene>
    <name evidence="9" type="ORF">GCM10011322_11590</name>
</gene>
<feature type="transmembrane region" description="Helical" evidence="6">
    <location>
        <begin position="78"/>
        <end position="96"/>
    </location>
</feature>
<dbReference type="NCBIfam" id="TIGR00360">
    <property type="entry name" value="ComEC_N-term"/>
    <property type="match status" value="1"/>
</dbReference>
<dbReference type="InterPro" id="IPR052159">
    <property type="entry name" value="Competence_DNA_uptake"/>
</dbReference>
<sequence>MRAARSEAERRAGVLAAWLATTWRRRHRLVAGPAAEVAKGISTAALVEIERRRLLPWGAVLFGLGILLFFGANARPSLPVGAVAGALALSAALAWARIRHRSLAGGIVLAGLAFLAAGFAAAAHRQASVAAPVLVSPASGTVAGFVESLEDRERGVRIVLRIAEHDLPVRGDGPLRVRATLRAAPDAPILAPGDWIVARVRLLPPPEAVRPGGYDFAKEAYFRGIGAVGGLYGHPEIAEAPVAPDLALRLAARLDAARNALTERIAGIVGGQPGAVAAALVTGKRGLIAEETNAVLRAAGVYHIVSISGLHMVLAAGTVFFGLRAVLAAFPVLALGWPIKKIAAAAAILAGAIYCVFSGSAVATERALIMTTIMFGAILVDRPALSMRNLALAALIVLAREPEALVGPSFQMSFSAVAGLIAGAEWQATRTRAPAPPPGRIGRALGAVRDNLMGIVVTTLIATAATGPFAAYHFQLANPYGLLGNVLALPVVTILVMPAAVIGMALLPLGLDALAWRAMGAGVGQVIAFSEAVAALPGSQVVVRAFDVGALGLLVGGLLVVTLSVSRLRLLALPLVAAGLALATAPARPDLYVDRDGRGVALRAADGRLVVLGDPGDFVLEQWLKSDGDPRLPTDPSLAAGVACDPLGCVAVLPGIGAIALVREPGAFAEDCARAAVVVARLTAPRGCEAGIVLDRAMLETTGAATLRFEADVPRLETVRRRPETRPWLARE</sequence>
<evidence type="ECO:0000313" key="9">
    <source>
        <dbReference type="EMBL" id="GGK26808.1"/>
    </source>
</evidence>
<evidence type="ECO:0000256" key="5">
    <source>
        <dbReference type="ARBA" id="ARBA00023136"/>
    </source>
</evidence>
<dbReference type="EMBL" id="BMMF01000003">
    <property type="protein sequence ID" value="GGK26808.1"/>
    <property type="molecule type" value="Genomic_DNA"/>
</dbReference>
<keyword evidence="5 6" id="KW-0472">Membrane</keyword>
<dbReference type="InterPro" id="IPR025405">
    <property type="entry name" value="DUF4131"/>
</dbReference>
<evidence type="ECO:0000313" key="10">
    <source>
        <dbReference type="Proteomes" id="UP000600449"/>
    </source>
</evidence>
<dbReference type="Pfam" id="PF03772">
    <property type="entry name" value="Competence"/>
    <property type="match status" value="1"/>
</dbReference>
<evidence type="ECO:0000256" key="3">
    <source>
        <dbReference type="ARBA" id="ARBA00022692"/>
    </source>
</evidence>
<comment type="subcellular location">
    <subcellularLocation>
        <location evidence="1">Cell membrane</location>
        <topology evidence="1">Multi-pass membrane protein</topology>
    </subcellularLocation>
</comment>
<dbReference type="Proteomes" id="UP000600449">
    <property type="component" value="Unassembled WGS sequence"/>
</dbReference>
<evidence type="ECO:0000256" key="6">
    <source>
        <dbReference type="SAM" id="Phobius"/>
    </source>
</evidence>
<dbReference type="AlphaFoldDB" id="A0A917V322"/>
<feature type="transmembrane region" description="Helical" evidence="6">
    <location>
        <begin position="542"/>
        <end position="563"/>
    </location>
</feature>
<evidence type="ECO:0000259" key="7">
    <source>
        <dbReference type="Pfam" id="PF03772"/>
    </source>
</evidence>
<dbReference type="PANTHER" id="PTHR30619:SF1">
    <property type="entry name" value="RECOMBINATION PROTEIN 2"/>
    <property type="match status" value="1"/>
</dbReference>
<evidence type="ECO:0000256" key="2">
    <source>
        <dbReference type="ARBA" id="ARBA00022475"/>
    </source>
</evidence>
<evidence type="ECO:0000256" key="4">
    <source>
        <dbReference type="ARBA" id="ARBA00022989"/>
    </source>
</evidence>
<feature type="domain" description="DUF4131" evidence="8">
    <location>
        <begin position="77"/>
        <end position="231"/>
    </location>
</feature>
<feature type="transmembrane region" description="Helical" evidence="6">
    <location>
        <begin position="570"/>
        <end position="587"/>
    </location>
</feature>
<dbReference type="PANTHER" id="PTHR30619">
    <property type="entry name" value="DNA INTERNALIZATION/COMPETENCE PROTEIN COMEC/REC2"/>
    <property type="match status" value="1"/>
</dbReference>
<keyword evidence="2" id="KW-1003">Cell membrane</keyword>
<feature type="transmembrane region" description="Helical" evidence="6">
    <location>
        <begin position="312"/>
        <end position="335"/>
    </location>
</feature>
<feature type="domain" description="ComEC/Rec2-related protein" evidence="7">
    <location>
        <begin position="280"/>
        <end position="565"/>
    </location>
</feature>
<dbReference type="InterPro" id="IPR004477">
    <property type="entry name" value="ComEC_N"/>
</dbReference>
<name>A0A917V322_9HYPH</name>
<feature type="transmembrane region" description="Helical" evidence="6">
    <location>
        <begin position="103"/>
        <end position="123"/>
    </location>
</feature>
<organism evidence="9 10">
    <name type="scientific">Salinarimonas ramus</name>
    <dbReference type="NCBI Taxonomy" id="690164"/>
    <lineage>
        <taxon>Bacteria</taxon>
        <taxon>Pseudomonadati</taxon>
        <taxon>Pseudomonadota</taxon>
        <taxon>Alphaproteobacteria</taxon>
        <taxon>Hyphomicrobiales</taxon>
        <taxon>Salinarimonadaceae</taxon>
        <taxon>Salinarimonas</taxon>
    </lineage>
</organism>
<keyword evidence="4 6" id="KW-1133">Transmembrane helix</keyword>
<feature type="transmembrane region" description="Helical" evidence="6">
    <location>
        <begin position="486"/>
        <end position="507"/>
    </location>
</feature>